<evidence type="ECO:0000313" key="2">
    <source>
        <dbReference type="Proteomes" id="UP000053240"/>
    </source>
</evidence>
<dbReference type="EMBL" id="KQ460044">
    <property type="protein sequence ID" value="KPJ18332.1"/>
    <property type="molecule type" value="Genomic_DNA"/>
</dbReference>
<protein>
    <submittedName>
        <fullName evidence="1">Uncharacterized protein</fullName>
    </submittedName>
</protein>
<gene>
    <name evidence="1" type="ORF">RR48_04778</name>
</gene>
<organism evidence="1 2">
    <name type="scientific">Papilio machaon</name>
    <name type="common">Old World swallowtail butterfly</name>
    <dbReference type="NCBI Taxonomy" id="76193"/>
    <lineage>
        <taxon>Eukaryota</taxon>
        <taxon>Metazoa</taxon>
        <taxon>Ecdysozoa</taxon>
        <taxon>Arthropoda</taxon>
        <taxon>Hexapoda</taxon>
        <taxon>Insecta</taxon>
        <taxon>Pterygota</taxon>
        <taxon>Neoptera</taxon>
        <taxon>Endopterygota</taxon>
        <taxon>Lepidoptera</taxon>
        <taxon>Glossata</taxon>
        <taxon>Ditrysia</taxon>
        <taxon>Papilionoidea</taxon>
        <taxon>Papilionidae</taxon>
        <taxon>Papilioninae</taxon>
        <taxon>Papilio</taxon>
    </lineage>
</organism>
<proteinExistence type="predicted"/>
<accession>A0A0N1PK38</accession>
<dbReference type="InParanoid" id="A0A0N1PK38"/>
<dbReference type="Proteomes" id="UP000053240">
    <property type="component" value="Unassembled WGS sequence"/>
</dbReference>
<reference evidence="1 2" key="1">
    <citation type="journal article" date="2015" name="Nat. Commun.">
        <title>Outbred genome sequencing and CRISPR/Cas9 gene editing in butterflies.</title>
        <authorList>
            <person name="Li X."/>
            <person name="Fan D."/>
            <person name="Zhang W."/>
            <person name="Liu G."/>
            <person name="Zhang L."/>
            <person name="Zhao L."/>
            <person name="Fang X."/>
            <person name="Chen L."/>
            <person name="Dong Y."/>
            <person name="Chen Y."/>
            <person name="Ding Y."/>
            <person name="Zhao R."/>
            <person name="Feng M."/>
            <person name="Zhu Y."/>
            <person name="Feng Y."/>
            <person name="Jiang X."/>
            <person name="Zhu D."/>
            <person name="Xiang H."/>
            <person name="Feng X."/>
            <person name="Li S."/>
            <person name="Wang J."/>
            <person name="Zhang G."/>
            <person name="Kronforst M.R."/>
            <person name="Wang W."/>
        </authorList>
    </citation>
    <scope>NUCLEOTIDE SEQUENCE [LARGE SCALE GENOMIC DNA]</scope>
    <source>
        <strain evidence="1">Ya'a_city_454_Pm</strain>
        <tissue evidence="1">Whole body</tissue>
    </source>
</reference>
<evidence type="ECO:0000313" key="1">
    <source>
        <dbReference type="EMBL" id="KPJ18332.1"/>
    </source>
</evidence>
<dbReference type="AlphaFoldDB" id="A0A0N1PK38"/>
<keyword evidence="2" id="KW-1185">Reference proteome</keyword>
<sequence>MEDQVEEMELKPVNVRRTFTLRNNVARQVAVNFMPSRQIPYAGFRVDPISMESTYNSLPHMCT</sequence>
<name>A0A0N1PK38_PAPMA</name>